<dbReference type="RefSeq" id="WP_036152386.1">
    <property type="nucleotide sequence ID" value="NZ_AVCX01000014.1"/>
</dbReference>
<gene>
    <name evidence="1" type="ORF">CD32_06165</name>
</gene>
<dbReference type="NCBIfam" id="TIGR02888">
    <property type="entry name" value="spore_YlmC_YmxH"/>
    <property type="match status" value="1"/>
</dbReference>
<comment type="caution">
    <text evidence="1">The sequence shown here is derived from an EMBL/GenBank/DDBJ whole genome shotgun (WGS) entry which is preliminary data.</text>
</comment>
<dbReference type="PANTHER" id="PTHR40061">
    <property type="entry name" value="SPORULATION PROTEIN YLMC-RELATED"/>
    <property type="match status" value="1"/>
</dbReference>
<name>A0A0A3IP22_9BACI</name>
<dbReference type="Gene3D" id="2.30.30.240">
    <property type="entry name" value="PRC-barrel domain"/>
    <property type="match status" value="1"/>
</dbReference>
<dbReference type="OrthoDB" id="6024937at2"/>
<sequence>MRLSELAEKELIEMENGMRYGFLSESECLFDVKTGKIHGFELAAPVSLPFLKKKQEHGFIPWEEILLIGEDRILFQKIHTKKHDRS</sequence>
<keyword evidence="2" id="KW-1185">Reference proteome</keyword>
<dbReference type="Proteomes" id="UP000030437">
    <property type="component" value="Unassembled WGS sequence"/>
</dbReference>
<dbReference type="PANTHER" id="PTHR40061:SF1">
    <property type="entry name" value="SPORULATION PROTEIN YLMC-RELATED"/>
    <property type="match status" value="1"/>
</dbReference>
<evidence type="ECO:0000313" key="2">
    <source>
        <dbReference type="Proteomes" id="UP000030437"/>
    </source>
</evidence>
<dbReference type="InterPro" id="IPR014238">
    <property type="entry name" value="Spore_YlmC/YmxH"/>
</dbReference>
<dbReference type="STRING" id="1220589.CD32_06165"/>
<dbReference type="eggNOG" id="COG1873">
    <property type="taxonomic scope" value="Bacteria"/>
</dbReference>
<dbReference type="EMBL" id="JPVP01000051">
    <property type="protein sequence ID" value="KGR86471.1"/>
    <property type="molecule type" value="Genomic_DNA"/>
</dbReference>
<proteinExistence type="predicted"/>
<dbReference type="AlphaFoldDB" id="A0A0A3IP22"/>
<reference evidence="1 2" key="1">
    <citation type="submission" date="2014-02" db="EMBL/GenBank/DDBJ databases">
        <title>Draft genome sequence of Lysinibacillus odysseyi NBRC 100172.</title>
        <authorList>
            <person name="Zhang F."/>
            <person name="Wang G."/>
            <person name="Zhang L."/>
        </authorList>
    </citation>
    <scope>NUCLEOTIDE SEQUENCE [LARGE SCALE GENOMIC DNA]</scope>
    <source>
        <strain evidence="1 2">NBRC 100172</strain>
    </source>
</reference>
<evidence type="ECO:0000313" key="1">
    <source>
        <dbReference type="EMBL" id="KGR86471.1"/>
    </source>
</evidence>
<organism evidence="1 2">
    <name type="scientific">Lysinibacillus odysseyi 34hs-1 = NBRC 100172</name>
    <dbReference type="NCBI Taxonomy" id="1220589"/>
    <lineage>
        <taxon>Bacteria</taxon>
        <taxon>Bacillati</taxon>
        <taxon>Bacillota</taxon>
        <taxon>Bacilli</taxon>
        <taxon>Bacillales</taxon>
        <taxon>Bacillaceae</taxon>
        <taxon>Lysinibacillus</taxon>
    </lineage>
</organism>
<dbReference type="SUPFAM" id="SSF50346">
    <property type="entry name" value="PRC-barrel domain"/>
    <property type="match status" value="1"/>
</dbReference>
<accession>A0A0A3IP22</accession>
<protein>
    <submittedName>
        <fullName evidence="1">Sporulation protein, YlmC/YmxH family</fullName>
    </submittedName>
</protein>
<dbReference type="InterPro" id="IPR011033">
    <property type="entry name" value="PRC_barrel-like_sf"/>
</dbReference>